<keyword evidence="11 19" id="KW-0067">ATP-binding</keyword>
<feature type="binding site" evidence="19">
    <location>
        <position position="303"/>
    </location>
    <ligand>
        <name>ATP</name>
        <dbReference type="ChEBI" id="CHEBI:30616"/>
        <label>1</label>
    </ligand>
</feature>
<evidence type="ECO:0000256" key="3">
    <source>
        <dbReference type="ARBA" id="ARBA00005077"/>
    </source>
</evidence>
<feature type="binding site" evidence="19">
    <location>
        <position position="303"/>
    </location>
    <ligand>
        <name>Mn(2+)</name>
        <dbReference type="ChEBI" id="CHEBI:29035"/>
        <label>1</label>
    </ligand>
</feature>
<dbReference type="PRINTS" id="PR00098">
    <property type="entry name" value="CPSASE"/>
</dbReference>
<dbReference type="PROSITE" id="PS51257">
    <property type="entry name" value="PROKAR_LIPOPROTEIN"/>
    <property type="match status" value="1"/>
</dbReference>
<evidence type="ECO:0000256" key="2">
    <source>
        <dbReference type="ARBA" id="ARBA00004812"/>
    </source>
</evidence>
<feature type="binding site" evidence="19">
    <location>
        <position position="861"/>
    </location>
    <ligand>
        <name>Mg(2+)</name>
        <dbReference type="ChEBI" id="CHEBI:18420"/>
        <label>4</label>
    </ligand>
</feature>
<feature type="binding site" evidence="19">
    <location>
        <position position="804"/>
    </location>
    <ligand>
        <name>ATP</name>
        <dbReference type="ChEBI" id="CHEBI:30616"/>
        <label>2</label>
    </ligand>
</feature>
<dbReference type="Gene3D" id="3.30.1490.20">
    <property type="entry name" value="ATP-grasp fold, A domain"/>
    <property type="match status" value="1"/>
</dbReference>
<feature type="binding site" evidence="19">
    <location>
        <position position="806"/>
    </location>
    <ligand>
        <name>ATP</name>
        <dbReference type="ChEBI" id="CHEBI:30616"/>
        <label>2</label>
    </ligand>
</feature>
<dbReference type="InterPro" id="IPR011761">
    <property type="entry name" value="ATP-grasp"/>
</dbReference>
<feature type="binding site" evidence="19">
    <location>
        <position position="859"/>
    </location>
    <ligand>
        <name>Mn(2+)</name>
        <dbReference type="ChEBI" id="CHEBI:29035"/>
        <label>3</label>
    </ligand>
</feature>
<organism evidence="22 23">
    <name type="scientific">Corynebacterium glaucum</name>
    <dbReference type="NCBI Taxonomy" id="187491"/>
    <lineage>
        <taxon>Bacteria</taxon>
        <taxon>Bacillati</taxon>
        <taxon>Actinomycetota</taxon>
        <taxon>Actinomycetes</taxon>
        <taxon>Mycobacteriales</taxon>
        <taxon>Corynebacteriaceae</taxon>
        <taxon>Corynebacterium</taxon>
    </lineage>
</organism>
<evidence type="ECO:0000313" key="23">
    <source>
        <dbReference type="Proteomes" id="UP000217209"/>
    </source>
</evidence>
<dbReference type="KEGG" id="cgv:CGLAU_06840"/>
<dbReference type="NCBIfam" id="NF003671">
    <property type="entry name" value="PRK05294.1"/>
    <property type="match status" value="1"/>
</dbReference>
<feature type="binding site" evidence="19">
    <location>
        <position position="289"/>
    </location>
    <ligand>
        <name>ATP</name>
        <dbReference type="ChEBI" id="CHEBI:30616"/>
        <label>1</label>
    </ligand>
</feature>
<dbReference type="InterPro" id="IPR005479">
    <property type="entry name" value="CPAse_ATP-bd"/>
</dbReference>
<feature type="binding site" evidence="19">
    <location>
        <position position="180"/>
    </location>
    <ligand>
        <name>ATP</name>
        <dbReference type="ChEBI" id="CHEBI:30616"/>
        <label>1</label>
    </ligand>
</feature>
<keyword evidence="5 19" id="KW-0055">Arginine biosynthesis</keyword>
<feature type="binding site" evidence="19">
    <location>
        <position position="859"/>
    </location>
    <ligand>
        <name>Mg(2+)</name>
        <dbReference type="ChEBI" id="CHEBI:18420"/>
        <label>3</label>
    </ligand>
</feature>
<dbReference type="Pfam" id="PF02786">
    <property type="entry name" value="CPSase_L_D2"/>
    <property type="match status" value="2"/>
</dbReference>
<feature type="binding site" evidence="19">
    <location>
        <position position="861"/>
    </location>
    <ligand>
        <name>Mn(2+)</name>
        <dbReference type="ChEBI" id="CHEBI:29035"/>
        <label>4</label>
    </ligand>
</feature>
<keyword evidence="6 19" id="KW-0436">Ligase</keyword>
<evidence type="ECO:0000256" key="9">
    <source>
        <dbReference type="ARBA" id="ARBA00022737"/>
    </source>
</evidence>
<keyword evidence="9 19" id="KW-0677">Repeat</keyword>
<feature type="binding site" evidence="19">
    <location>
        <position position="247"/>
    </location>
    <ligand>
        <name>ATP</name>
        <dbReference type="ChEBI" id="CHEBI:30616"/>
        <label>1</label>
    </ligand>
</feature>
<feature type="binding site" evidence="19">
    <location>
        <position position="245"/>
    </location>
    <ligand>
        <name>ATP</name>
        <dbReference type="ChEBI" id="CHEBI:30616"/>
        <label>1</label>
    </ligand>
</feature>
<feature type="binding site" evidence="19">
    <location>
        <position position="289"/>
    </location>
    <ligand>
        <name>Mn(2+)</name>
        <dbReference type="ChEBI" id="CHEBI:29035"/>
        <label>1</label>
    </ligand>
</feature>
<dbReference type="EC" id="6.3.4.16" evidence="19"/>
<keyword evidence="14" id="KW-0464">Manganese</keyword>
<reference evidence="22 23" key="1">
    <citation type="submission" date="2016-12" db="EMBL/GenBank/DDBJ databases">
        <authorList>
            <person name="Song W.-J."/>
            <person name="Kurnit D.M."/>
        </authorList>
    </citation>
    <scope>NUCLEOTIDE SEQUENCE [LARGE SCALE GENOMIC DNA]</scope>
    <source>
        <strain evidence="22 23">DSM 30827</strain>
    </source>
</reference>
<dbReference type="PROSITE" id="PS50975">
    <property type="entry name" value="ATP_GRASP"/>
    <property type="match status" value="2"/>
</dbReference>
<evidence type="ECO:0000259" key="20">
    <source>
        <dbReference type="PROSITE" id="PS50975"/>
    </source>
</evidence>
<dbReference type="UniPathway" id="UPA00070">
    <property type="reaction ID" value="UER00115"/>
</dbReference>
<comment type="caution">
    <text evidence="19">Lacks conserved residue(s) required for the propagation of feature annotation.</text>
</comment>
<feature type="region of interest" description="Carboxyphosphate synthetic domain" evidence="19">
    <location>
        <begin position="1"/>
        <end position="407"/>
    </location>
</feature>
<dbReference type="GO" id="GO:0004088">
    <property type="term" value="F:carbamoyl-phosphate synthase (glutamine-hydrolyzing) activity"/>
    <property type="evidence" value="ECO:0007669"/>
    <property type="project" value="UniProtKB-UniRule"/>
</dbReference>
<evidence type="ECO:0000256" key="11">
    <source>
        <dbReference type="ARBA" id="ARBA00022840"/>
    </source>
</evidence>
<dbReference type="EMBL" id="CP019688">
    <property type="protein sequence ID" value="AQQ15330.1"/>
    <property type="molecule type" value="Genomic_DNA"/>
</dbReference>
<evidence type="ECO:0000256" key="1">
    <source>
        <dbReference type="ARBA" id="ARBA00001936"/>
    </source>
</evidence>
<keyword evidence="12" id="KW-0460">Magnesium</keyword>
<feature type="binding site" evidence="19">
    <location>
        <position position="847"/>
    </location>
    <ligand>
        <name>ATP</name>
        <dbReference type="ChEBI" id="CHEBI:30616"/>
        <label>2</label>
    </ligand>
</feature>
<feature type="binding site" evidence="19">
    <location>
        <position position="772"/>
    </location>
    <ligand>
        <name>ATP</name>
        <dbReference type="ChEBI" id="CHEBI:30616"/>
        <label>2</label>
    </ligand>
</feature>
<keyword evidence="8" id="KW-0479">Metal-binding</keyword>
<dbReference type="Gene3D" id="3.40.50.20">
    <property type="match status" value="2"/>
</dbReference>
<dbReference type="PROSITE" id="PS00866">
    <property type="entry name" value="CPSASE_1"/>
    <property type="match status" value="2"/>
</dbReference>
<dbReference type="PROSITE" id="PS51855">
    <property type="entry name" value="MGS"/>
    <property type="match status" value="1"/>
</dbReference>
<keyword evidence="23" id="KW-1185">Reference proteome</keyword>
<dbReference type="AlphaFoldDB" id="A0A1Q2HX28"/>
<keyword evidence="7 19" id="KW-0028">Amino-acid biosynthesis</keyword>
<feature type="binding site" evidence="19">
    <location>
        <position position="305"/>
    </location>
    <ligand>
        <name>Mg(2+)</name>
        <dbReference type="ChEBI" id="CHEBI:18420"/>
        <label>2</label>
    </ligand>
</feature>
<dbReference type="FunFam" id="3.30.1490.20:FF:000001">
    <property type="entry name" value="Carbamoyl-phosphate synthase large chain"/>
    <property type="match status" value="1"/>
</dbReference>
<feature type="domain" description="ATP-grasp" evidence="20">
    <location>
        <begin position="137"/>
        <end position="332"/>
    </location>
</feature>
<feature type="binding site" evidence="19">
    <location>
        <position position="859"/>
    </location>
    <ligand>
        <name>ATP</name>
        <dbReference type="ChEBI" id="CHEBI:30616"/>
        <label>2</label>
    </ligand>
</feature>
<sequence>MKREDLNHVMVIGSGPIVIGQACEFDYSGTQACRVLKDEGLRVTLVNSNPATIMTDPEFADATYVEPIEPGYIDMILAKEAELGRPVDAILPTLGGQTALNAAIQLDRLGILGKHDVELIGADIDAIERGEDRQKFKDIVEKVGGESARSRVCYTMEEIEETVAELGFPCVVRPSFTMGGLGSGLAYNMDDLHRIAGDGLAASPEANVLIEESILGWKEMELELIRDKDDNCITIATIENVDAMGVHTGDSVTVAPALTMTEPEVTKMIELGKAIIREVGVKTGGCNLQFALHPDNGRMIVIEMNPRVSRSSALASKATGYPIAKVAVRLAIGYTLDEIANDITGGALTALTEPTLDYVIVKMPRFAFEKFPGSDETLGTSMKAVGEAMGIGRNYIQGLNKVMRSMEDKPNGFWTKPDEYFAGERATDKAAVLEDLKVPTDKRLYDVELALRLGATTEELHEASGIDPWFIAELAALVEFRQVLIDAPVLDADLLREAKAYGLSDAQIAALRPELAGEDGVRALRWSLAIHPVYKTVDTCAGEYEAKTPYLYSAYELDPQAESEEGLTSDGSKEKVIILGSGPNRIGQGIEFDYSCVHATLELSRVGYETVMVNCNPETVSTDYDTADRLYFEPLTFEDVMEIYRAEAALGTVAGVIVQLGGQTPLGLAQRLADAGVPVVGTTPEAIDLAEDRGEFGKVLEEAGLPAPAYGTATTFEEARKVAAGIGYPVLVRPSYVLGGRGMEIVYDEASLEDYINRATELSPDHPVLVDRFLDSAIEIDVDVLCDGTDVYLGGVMEHIEEAGIHSGDSACALPPMTLGPDDIDTVRRSAEALAHGIGVKGLMNVQFALKDDILYVIEANPRASRTVPFVSKATGVHLAKAASRIMMGASIAQLKSEGLIPSSYDGGSLPLEHPIAVKEAVLPFSRFRRPDGSVLDTILGPEMKSTGEVMGLAPSFGVAFAKAEAAAFGELPTQGTVFVSVANRDKRTLIFPIQRLYTMGFKVLATAGTAQMLRRNGIECETVLKASDVRDGADGESIVDRLLDGEIDLVLNTPAGSAGARHDGYDIRAAAVVAGVPIMTTVQGVTAAVQGIEALRGNEITVTSLQELDHLAGGEQ</sequence>
<dbReference type="FunFam" id="3.40.50.20:FF:000002">
    <property type="entry name" value="Carbamoyl-phosphate synthase large chain"/>
    <property type="match status" value="1"/>
</dbReference>
<dbReference type="OrthoDB" id="9804197at2"/>
<keyword evidence="13 19" id="KW-0665">Pyrimidine biosynthesis</keyword>
<dbReference type="GO" id="GO:0004087">
    <property type="term" value="F:carbamoyl-phosphate synthase (ammonia) activity"/>
    <property type="evidence" value="ECO:0007669"/>
    <property type="project" value="UniProtKB-EC"/>
</dbReference>
<feature type="domain" description="ATP-grasp" evidence="20">
    <location>
        <begin position="697"/>
        <end position="888"/>
    </location>
</feature>
<dbReference type="GO" id="GO:0005524">
    <property type="term" value="F:ATP binding"/>
    <property type="evidence" value="ECO:0007669"/>
    <property type="project" value="UniProtKB-UniRule"/>
</dbReference>
<feature type="binding site" evidence="19">
    <location>
        <position position="305"/>
    </location>
    <ligand>
        <name>Mn(2+)</name>
        <dbReference type="ChEBI" id="CHEBI:29035"/>
        <label>2</label>
    </ligand>
</feature>
<feature type="binding site" evidence="19">
    <location>
        <position position="303"/>
    </location>
    <ligand>
        <name>Mg(2+)</name>
        <dbReference type="ChEBI" id="CHEBI:18420"/>
        <label>2</label>
    </ligand>
</feature>
<dbReference type="FunFam" id="3.30.470.20:FF:000014">
    <property type="entry name" value="Carbamoyl-phosphate synthase large chain"/>
    <property type="match status" value="1"/>
</dbReference>
<evidence type="ECO:0000256" key="6">
    <source>
        <dbReference type="ARBA" id="ARBA00022598"/>
    </source>
</evidence>
<feature type="binding site" evidence="19">
    <location>
        <position position="859"/>
    </location>
    <ligand>
        <name>Mg(2+)</name>
        <dbReference type="ChEBI" id="CHEBI:18420"/>
        <label>4</label>
    </ligand>
</feature>
<evidence type="ECO:0000256" key="14">
    <source>
        <dbReference type="ARBA" id="ARBA00023211"/>
    </source>
</evidence>
<evidence type="ECO:0000256" key="10">
    <source>
        <dbReference type="ARBA" id="ARBA00022741"/>
    </source>
</evidence>
<dbReference type="SUPFAM" id="SSF52440">
    <property type="entry name" value="PreATP-grasp domain"/>
    <property type="match status" value="2"/>
</dbReference>
<feature type="binding site" evidence="19">
    <location>
        <position position="289"/>
    </location>
    <ligand>
        <name>Mg(2+)</name>
        <dbReference type="ChEBI" id="CHEBI:18420"/>
        <label>1</label>
    </ligand>
</feature>
<feature type="binding site" evidence="19">
    <location>
        <position position="173"/>
    </location>
    <ligand>
        <name>ATP</name>
        <dbReference type="ChEBI" id="CHEBI:30616"/>
        <label>1</label>
    </ligand>
</feature>
<evidence type="ECO:0000313" key="22">
    <source>
        <dbReference type="EMBL" id="AQQ15330.1"/>
    </source>
</evidence>
<dbReference type="Gene3D" id="1.10.1030.10">
    <property type="entry name" value="Carbamoyl-phosphate synthetase, large subunit oligomerisation domain"/>
    <property type="match status" value="1"/>
</dbReference>
<dbReference type="Gene3D" id="3.30.470.20">
    <property type="entry name" value="ATP-grasp fold, B domain"/>
    <property type="match status" value="2"/>
</dbReference>
<evidence type="ECO:0000256" key="8">
    <source>
        <dbReference type="ARBA" id="ARBA00022723"/>
    </source>
</evidence>
<dbReference type="FunFam" id="1.10.1030.10:FF:000002">
    <property type="entry name" value="Carbamoyl-phosphate synthase large chain"/>
    <property type="match status" value="1"/>
</dbReference>
<dbReference type="SMART" id="SM00851">
    <property type="entry name" value="MGS"/>
    <property type="match status" value="1"/>
</dbReference>
<dbReference type="SUPFAM" id="SSF48108">
    <property type="entry name" value="Carbamoyl phosphate synthetase, large subunit connection domain"/>
    <property type="match status" value="1"/>
</dbReference>
<evidence type="ECO:0000259" key="21">
    <source>
        <dbReference type="PROSITE" id="PS51855"/>
    </source>
</evidence>
<dbReference type="CDD" id="cd01424">
    <property type="entry name" value="MGS_CPS_II"/>
    <property type="match status" value="1"/>
</dbReference>
<dbReference type="FunFam" id="3.30.470.20:FF:000007">
    <property type="entry name" value="Carbamoyl-phosphate synthase large chain"/>
    <property type="match status" value="1"/>
</dbReference>
<dbReference type="InterPro" id="IPR058047">
    <property type="entry name" value="CPSase_preATP-grasp"/>
</dbReference>
<dbReference type="InterPro" id="IPR033937">
    <property type="entry name" value="MGS_CPS_CarB"/>
</dbReference>
<comment type="pathway">
    <text evidence="3 19">Amino-acid biosynthesis; L-arginine biosynthesis; carbamoyl phosphate from bicarbonate: step 1/1.</text>
</comment>
<dbReference type="NCBIfam" id="NF009455">
    <property type="entry name" value="PRK12815.1"/>
    <property type="match status" value="1"/>
</dbReference>
<dbReference type="PANTHER" id="PTHR11405">
    <property type="entry name" value="CARBAMOYLTRANSFERASE FAMILY MEMBER"/>
    <property type="match status" value="1"/>
</dbReference>
<comment type="function">
    <text evidence="17 19">Large subunit of the glutamine-dependent carbamoyl phosphate synthetase (CPSase). CPSase catalyzes the formation of carbamoyl phosphate from the ammonia moiety of glutamine, carbonate, and phosphate donated by ATP, constituting the first step of 2 biosynthetic pathways, one leading to arginine and/or urea and the other to pyrimidine nucleotides. The large subunit (synthetase) binds the substrates ammonia (free or transferred from glutamine from the small subunit), hydrogencarbonate and ATP and carries out an ATP-coupled ligase reaction, activating hydrogencarbonate by forming carboxy phosphate which reacts with ammonia to form carbamoyl phosphate.</text>
</comment>
<comment type="subunit">
    <text evidence="18 19">Composed of two chains; the small (or glutamine) chain promotes the hydrolysis of glutamine to ammonia, which is used by the large (or ammonia) chain to synthesize carbamoyl phosphate. Tetramer of heterodimers (alpha,beta)4.</text>
</comment>
<dbReference type="PANTHER" id="PTHR11405:SF53">
    <property type="entry name" value="CARBAMOYL-PHOSPHATE SYNTHASE [AMMONIA], MITOCHONDRIAL"/>
    <property type="match status" value="1"/>
</dbReference>
<feature type="binding site" evidence="19">
    <location>
        <position position="847"/>
    </location>
    <ligand>
        <name>Mn(2+)</name>
        <dbReference type="ChEBI" id="CHEBI:29035"/>
        <label>3</label>
    </ligand>
</feature>
<comment type="cofactor">
    <cofactor evidence="19">
        <name>Mg(2+)</name>
        <dbReference type="ChEBI" id="CHEBI:18420"/>
    </cofactor>
    <cofactor evidence="19">
        <name>Mn(2+)</name>
        <dbReference type="ChEBI" id="CHEBI:29035"/>
    </cofactor>
    <text evidence="19">Binds 4 Mg(2+) or Mn(2+) ions per subunit.</text>
</comment>
<feature type="binding site" evidence="19">
    <location>
        <position position="303"/>
    </location>
    <ligand>
        <name>Mn(2+)</name>
        <dbReference type="ChEBI" id="CHEBI:29035"/>
        <label>2</label>
    </ligand>
</feature>
<dbReference type="Pfam" id="PF02787">
    <property type="entry name" value="CPSase_L_D3"/>
    <property type="match status" value="1"/>
</dbReference>
<dbReference type="GO" id="GO:0044205">
    <property type="term" value="P:'de novo' UMP biosynthetic process"/>
    <property type="evidence" value="ECO:0007669"/>
    <property type="project" value="UniProtKB-UniRule"/>
</dbReference>
<feature type="binding site" evidence="19">
    <location>
        <position position="179"/>
    </location>
    <ligand>
        <name>ATP</name>
        <dbReference type="ChEBI" id="CHEBI:30616"/>
        <label>1</label>
    </ligand>
</feature>
<dbReference type="SUPFAM" id="SSF52335">
    <property type="entry name" value="Methylglyoxal synthase-like"/>
    <property type="match status" value="1"/>
</dbReference>
<comment type="domain">
    <text evidence="19">The large subunit is composed of 2 ATP-grasp domains that are involved in binding the 2 ATP molecules needed for carbamoyl phosphate synthesis. The N-terminal ATP-grasp domain (referred to as the carboxyphosphate synthetic component) catalyzes the ATP-dependent phosphorylation of hydrogencarbonate to carboxyphosphate and the subsequent nucleophilic attack by ammonia to form a carbamate intermediate. The C-terminal ATP-grasp domain (referred to as the carbamoyl phosphate synthetic component) then catalyzes the phosphorylation of carbamate with the second ATP to form the end product carbamoyl phosphate. The reactive and unstable enzyme intermediates are sequentially channeled from one active site to the next through the interior of the protein over a distance of at least 96 A.</text>
</comment>
<evidence type="ECO:0000256" key="13">
    <source>
        <dbReference type="ARBA" id="ARBA00022975"/>
    </source>
</evidence>
<dbReference type="InterPro" id="IPR013815">
    <property type="entry name" value="ATP_grasp_subdomain_1"/>
</dbReference>
<evidence type="ECO:0000256" key="4">
    <source>
        <dbReference type="ARBA" id="ARBA00009799"/>
    </source>
</evidence>
<dbReference type="InterPro" id="IPR005483">
    <property type="entry name" value="CPSase_dom"/>
</dbReference>
<protein>
    <recommendedName>
        <fullName evidence="19">Carbamoyl phosphate synthase large chain</fullName>
        <ecNumber evidence="19">6.3.4.16</ecNumber>
        <ecNumber evidence="19">6.3.5.5</ecNumber>
    </recommendedName>
    <alternativeName>
        <fullName evidence="19">Carbamoyl phosphate synthetase ammonia chain</fullName>
    </alternativeName>
</protein>
<evidence type="ECO:0000256" key="17">
    <source>
        <dbReference type="ARBA" id="ARBA00057223"/>
    </source>
</evidence>
<dbReference type="EC" id="6.3.5.5" evidence="19"/>
<feature type="binding site" evidence="19">
    <location>
        <position position="859"/>
    </location>
    <ligand>
        <name>Mn(2+)</name>
        <dbReference type="ChEBI" id="CHEBI:29035"/>
        <label>4</label>
    </ligand>
</feature>
<feature type="binding site" evidence="19">
    <location>
        <position position="133"/>
    </location>
    <ligand>
        <name>ATP</name>
        <dbReference type="ChEBI" id="CHEBI:30616"/>
        <label>1</label>
    </ligand>
</feature>
<feature type="binding site" evidence="19">
    <location>
        <position position="847"/>
    </location>
    <ligand>
        <name>Mg(2+)</name>
        <dbReference type="ChEBI" id="CHEBI:18420"/>
        <label>3</label>
    </ligand>
</feature>
<dbReference type="FunFam" id="3.40.50.20:FF:000001">
    <property type="entry name" value="Carbamoyl-phosphate synthase large chain"/>
    <property type="match status" value="1"/>
</dbReference>
<comment type="pathway">
    <text evidence="2 19">Pyrimidine metabolism; UMP biosynthesis via de novo pathway; (S)-dihydroorotate from bicarbonate: step 1/3.</text>
</comment>
<evidence type="ECO:0000256" key="18">
    <source>
        <dbReference type="ARBA" id="ARBA00062056"/>
    </source>
</evidence>
<name>A0A1Q2HX28_9CORY</name>
<feature type="binding site" evidence="19">
    <location>
        <position position="303"/>
    </location>
    <ligand>
        <name>Mg(2+)</name>
        <dbReference type="ChEBI" id="CHEBI:18420"/>
        <label>1</label>
    </ligand>
</feature>
<evidence type="ECO:0000256" key="7">
    <source>
        <dbReference type="ARBA" id="ARBA00022605"/>
    </source>
</evidence>
<dbReference type="InterPro" id="IPR005480">
    <property type="entry name" value="CPSase_lsu_oligo"/>
</dbReference>
<comment type="cofactor">
    <cofactor evidence="1">
        <name>Mn(2+)</name>
        <dbReference type="ChEBI" id="CHEBI:29035"/>
    </cofactor>
</comment>
<dbReference type="GO" id="GO:0046872">
    <property type="term" value="F:metal ion binding"/>
    <property type="evidence" value="ECO:0007669"/>
    <property type="project" value="UniProtKB-KW"/>
</dbReference>
<dbReference type="Proteomes" id="UP000217209">
    <property type="component" value="Chromosome"/>
</dbReference>
<dbReference type="NCBIfam" id="TIGR01369">
    <property type="entry name" value="CPSaseII_lrg"/>
    <property type="match status" value="1"/>
</dbReference>
<feature type="binding site" evidence="19">
    <location>
        <position position="779"/>
    </location>
    <ligand>
        <name>ATP</name>
        <dbReference type="ChEBI" id="CHEBI:30616"/>
        <label>2</label>
    </ligand>
</feature>
<dbReference type="InterPro" id="IPR036914">
    <property type="entry name" value="MGS-like_dom_sf"/>
</dbReference>
<evidence type="ECO:0000256" key="16">
    <source>
        <dbReference type="ARBA" id="ARBA00048816"/>
    </source>
</evidence>
<feature type="binding site" evidence="19">
    <location>
        <position position="774"/>
    </location>
    <ligand>
        <name>ATP</name>
        <dbReference type="ChEBI" id="CHEBI:30616"/>
        <label>2</label>
    </ligand>
</feature>
<feature type="binding site" evidence="19">
    <location>
        <position position="805"/>
    </location>
    <ligand>
        <name>ATP</name>
        <dbReference type="ChEBI" id="CHEBI:30616"/>
        <label>2</label>
    </ligand>
</feature>
<dbReference type="PROSITE" id="PS00867">
    <property type="entry name" value="CPSASE_2"/>
    <property type="match status" value="2"/>
</dbReference>
<dbReference type="InterPro" id="IPR036897">
    <property type="entry name" value="CarbamoylP_synth_lsu_oligo_sf"/>
</dbReference>
<feature type="binding site" evidence="19">
    <location>
        <position position="219"/>
    </location>
    <ligand>
        <name>ATP</name>
        <dbReference type="ChEBI" id="CHEBI:30616"/>
        <label>1</label>
    </ligand>
</feature>
<dbReference type="GO" id="GO:0006526">
    <property type="term" value="P:L-arginine biosynthetic process"/>
    <property type="evidence" value="ECO:0007669"/>
    <property type="project" value="UniProtKB-UniRule"/>
</dbReference>
<comment type="catalytic activity">
    <reaction evidence="16 19">
        <text>hydrogencarbonate + L-glutamine + 2 ATP + H2O = carbamoyl phosphate + L-glutamate + 2 ADP + phosphate + 2 H(+)</text>
        <dbReference type="Rhea" id="RHEA:18633"/>
        <dbReference type="ChEBI" id="CHEBI:15377"/>
        <dbReference type="ChEBI" id="CHEBI:15378"/>
        <dbReference type="ChEBI" id="CHEBI:17544"/>
        <dbReference type="ChEBI" id="CHEBI:29985"/>
        <dbReference type="ChEBI" id="CHEBI:30616"/>
        <dbReference type="ChEBI" id="CHEBI:43474"/>
        <dbReference type="ChEBI" id="CHEBI:58228"/>
        <dbReference type="ChEBI" id="CHEBI:58359"/>
        <dbReference type="ChEBI" id="CHEBI:456216"/>
        <dbReference type="EC" id="6.3.5.5"/>
    </reaction>
</comment>
<evidence type="ECO:0000256" key="5">
    <source>
        <dbReference type="ARBA" id="ARBA00022571"/>
    </source>
</evidence>
<feature type="region of interest" description="Allosteric domain" evidence="19">
    <location>
        <begin position="970"/>
        <end position="1117"/>
    </location>
</feature>
<evidence type="ECO:0000256" key="19">
    <source>
        <dbReference type="HAMAP-Rule" id="MF_01210"/>
    </source>
</evidence>
<dbReference type="Pfam" id="PF02142">
    <property type="entry name" value="MGS"/>
    <property type="match status" value="1"/>
</dbReference>
<feature type="binding site" evidence="19">
    <location>
        <position position="212"/>
    </location>
    <ligand>
        <name>ATP</name>
        <dbReference type="ChEBI" id="CHEBI:30616"/>
        <label>1</label>
    </ligand>
</feature>
<dbReference type="InterPro" id="IPR016185">
    <property type="entry name" value="PreATP-grasp_dom_sf"/>
</dbReference>
<dbReference type="RefSeq" id="WP_095660034.1">
    <property type="nucleotide sequence ID" value="NZ_CP019688.1"/>
</dbReference>
<keyword evidence="10 19" id="KW-0547">Nucleotide-binding</keyword>
<comment type="similarity">
    <text evidence="4 19">Belongs to the CarB family.</text>
</comment>
<dbReference type="Pfam" id="PF25596">
    <property type="entry name" value="CPSase_L_D1"/>
    <property type="match status" value="2"/>
</dbReference>
<dbReference type="GO" id="GO:0006541">
    <property type="term" value="P:glutamine metabolic process"/>
    <property type="evidence" value="ECO:0007669"/>
    <property type="project" value="TreeGrafter"/>
</dbReference>
<feature type="binding site" evidence="19">
    <location>
        <position position="807"/>
    </location>
    <ligand>
        <name>ATP</name>
        <dbReference type="ChEBI" id="CHEBI:30616"/>
        <label>2</label>
    </ligand>
</feature>
<accession>A0A1Q2HX28</accession>
<feature type="domain" description="MGS-like" evidence="21">
    <location>
        <begin position="970"/>
        <end position="1117"/>
    </location>
</feature>
<dbReference type="Gene3D" id="3.40.50.1380">
    <property type="entry name" value="Methylglyoxal synthase-like domain"/>
    <property type="match status" value="1"/>
</dbReference>
<evidence type="ECO:0000256" key="15">
    <source>
        <dbReference type="ARBA" id="ARBA00047359"/>
    </source>
</evidence>
<dbReference type="SMART" id="SM01096">
    <property type="entry name" value="CPSase_L_D3"/>
    <property type="match status" value="1"/>
</dbReference>
<feature type="binding site" evidence="19">
    <location>
        <position position="214"/>
    </location>
    <ligand>
        <name>ATP</name>
        <dbReference type="ChEBI" id="CHEBI:30616"/>
        <label>1</label>
    </ligand>
</feature>
<dbReference type="HAMAP" id="MF_01210_B">
    <property type="entry name" value="CPSase_L_chain_B"/>
    <property type="match status" value="1"/>
</dbReference>
<gene>
    <name evidence="19 22" type="primary">carB</name>
    <name evidence="22" type="ORF">CGLAU_06840</name>
</gene>
<dbReference type="UniPathway" id="UPA00068">
    <property type="reaction ID" value="UER00171"/>
</dbReference>
<dbReference type="InterPro" id="IPR006275">
    <property type="entry name" value="CPSase_lsu"/>
</dbReference>
<feature type="binding site" evidence="19">
    <location>
        <position position="733"/>
    </location>
    <ligand>
        <name>ATP</name>
        <dbReference type="ChEBI" id="CHEBI:30616"/>
        <label>2</label>
    </ligand>
</feature>
<proteinExistence type="inferred from homology"/>
<comment type="catalytic activity">
    <reaction evidence="15 19">
        <text>hydrogencarbonate + NH4(+) + 2 ATP = carbamoyl phosphate + 2 ADP + phosphate + 2 H(+)</text>
        <dbReference type="Rhea" id="RHEA:18029"/>
        <dbReference type="ChEBI" id="CHEBI:15378"/>
        <dbReference type="ChEBI" id="CHEBI:17544"/>
        <dbReference type="ChEBI" id="CHEBI:28938"/>
        <dbReference type="ChEBI" id="CHEBI:30616"/>
        <dbReference type="ChEBI" id="CHEBI:43474"/>
        <dbReference type="ChEBI" id="CHEBI:58228"/>
        <dbReference type="ChEBI" id="CHEBI:456216"/>
        <dbReference type="EC" id="6.3.4.16"/>
    </reaction>
</comment>
<evidence type="ECO:0000256" key="12">
    <source>
        <dbReference type="ARBA" id="ARBA00022842"/>
    </source>
</evidence>
<dbReference type="GO" id="GO:0005737">
    <property type="term" value="C:cytoplasm"/>
    <property type="evidence" value="ECO:0007669"/>
    <property type="project" value="TreeGrafter"/>
</dbReference>
<feature type="binding site" evidence="19">
    <location>
        <position position="246"/>
    </location>
    <ligand>
        <name>ATP</name>
        <dbReference type="ChEBI" id="CHEBI:30616"/>
        <label>1</label>
    </ligand>
</feature>
<dbReference type="InterPro" id="IPR011607">
    <property type="entry name" value="MGS-like_dom"/>
</dbReference>
<dbReference type="SUPFAM" id="SSF56059">
    <property type="entry name" value="Glutathione synthetase ATP-binding domain-like"/>
    <property type="match status" value="2"/>
</dbReference>